<feature type="transmembrane region" description="Helical" evidence="1">
    <location>
        <begin position="64"/>
        <end position="84"/>
    </location>
</feature>
<protein>
    <submittedName>
        <fullName evidence="2">Uncharacterized protein</fullName>
    </submittedName>
</protein>
<accession>I4EGG9</accession>
<evidence type="ECO:0000313" key="3">
    <source>
        <dbReference type="Proteomes" id="UP000004221"/>
    </source>
</evidence>
<dbReference type="Proteomes" id="UP000004221">
    <property type="component" value="Unassembled WGS sequence"/>
</dbReference>
<feature type="transmembrane region" description="Helical" evidence="1">
    <location>
        <begin position="90"/>
        <end position="109"/>
    </location>
</feature>
<organism evidence="2 3">
    <name type="scientific">Nitrolancea hollandica Lb</name>
    <dbReference type="NCBI Taxonomy" id="1129897"/>
    <lineage>
        <taxon>Bacteria</taxon>
        <taxon>Pseudomonadati</taxon>
        <taxon>Thermomicrobiota</taxon>
        <taxon>Thermomicrobia</taxon>
        <taxon>Sphaerobacterales</taxon>
        <taxon>Sphaerobacterineae</taxon>
        <taxon>Sphaerobacteraceae</taxon>
        <taxon>Nitrolancea</taxon>
    </lineage>
</organism>
<keyword evidence="1" id="KW-0472">Membrane</keyword>
<gene>
    <name evidence="2" type="ORF">NITHO_2710004</name>
</gene>
<dbReference type="EMBL" id="CAGS01000192">
    <property type="protein sequence ID" value="CCF83781.1"/>
    <property type="molecule type" value="Genomic_DNA"/>
</dbReference>
<sequence>MVVTSEADEPQCTYHPNVRTRLRCSKCGTPICPRCAVETPVGFRCPECAAIRGLPTYRTSTGSLLKAVLIGLGVALATGALWGFFPAWKFYAALVLGFGVAEGIAWAADDKRGADLQAIGMGCVLLGLLVSRLVMAEHLGISFDYIRGHLTDPHLMAFLQLRLLPDLLFAALAVVIPFIRFR</sequence>
<dbReference type="SUPFAM" id="SSF57845">
    <property type="entry name" value="B-box zinc-binding domain"/>
    <property type="match status" value="1"/>
</dbReference>
<reference evidence="2 3" key="1">
    <citation type="journal article" date="2012" name="ISME J.">
        <title>Nitrification expanded: discovery, physiology and genomics of a nitrite-oxidizing bacterium from the phylum Chloroflexi.</title>
        <authorList>
            <person name="Sorokin D.Y."/>
            <person name="Lucker S."/>
            <person name="Vejmelkova D."/>
            <person name="Kostrikina N.A."/>
            <person name="Kleerebezem R."/>
            <person name="Rijpstra W.I."/>
            <person name="Damste J.S."/>
            <person name="Le Paslier D."/>
            <person name="Muyzer G."/>
            <person name="Wagner M."/>
            <person name="van Loosdrecht M.C."/>
            <person name="Daims H."/>
        </authorList>
    </citation>
    <scope>NUCLEOTIDE SEQUENCE [LARGE SCALE GENOMIC DNA]</scope>
    <source>
        <strain evidence="3">none</strain>
    </source>
</reference>
<feature type="transmembrane region" description="Helical" evidence="1">
    <location>
        <begin position="116"/>
        <end position="135"/>
    </location>
</feature>
<keyword evidence="1" id="KW-1133">Transmembrane helix</keyword>
<keyword evidence="1" id="KW-0812">Transmembrane</keyword>
<evidence type="ECO:0000313" key="2">
    <source>
        <dbReference type="EMBL" id="CCF83781.1"/>
    </source>
</evidence>
<dbReference type="AlphaFoldDB" id="I4EGG9"/>
<keyword evidence="3" id="KW-1185">Reference proteome</keyword>
<name>I4EGG9_9BACT</name>
<evidence type="ECO:0000256" key="1">
    <source>
        <dbReference type="SAM" id="Phobius"/>
    </source>
</evidence>
<feature type="transmembrane region" description="Helical" evidence="1">
    <location>
        <begin position="155"/>
        <end position="179"/>
    </location>
</feature>
<dbReference type="RefSeq" id="WP_008477392.1">
    <property type="nucleotide sequence ID" value="NZ_CAGS01000192.1"/>
</dbReference>
<comment type="caution">
    <text evidence="2">The sequence shown here is derived from an EMBL/GenBank/DDBJ whole genome shotgun (WGS) entry which is preliminary data.</text>
</comment>
<dbReference type="CDD" id="cd19756">
    <property type="entry name" value="Bbox2"/>
    <property type="match status" value="1"/>
</dbReference>
<proteinExistence type="predicted"/>
<dbReference type="OrthoDB" id="9807874at2"/>